<evidence type="ECO:0000256" key="1">
    <source>
        <dbReference type="SAM" id="MobiDB-lite"/>
    </source>
</evidence>
<organism evidence="2 3">
    <name type="scientific">Wenjunlia tyrosinilytica</name>
    <dbReference type="NCBI Taxonomy" id="1544741"/>
    <lineage>
        <taxon>Bacteria</taxon>
        <taxon>Bacillati</taxon>
        <taxon>Actinomycetota</taxon>
        <taxon>Actinomycetes</taxon>
        <taxon>Kitasatosporales</taxon>
        <taxon>Streptomycetaceae</taxon>
        <taxon>Wenjunlia</taxon>
    </lineage>
</organism>
<dbReference type="AlphaFoldDB" id="A0A917ZQ78"/>
<feature type="region of interest" description="Disordered" evidence="1">
    <location>
        <begin position="1"/>
        <end position="47"/>
    </location>
</feature>
<reference evidence="2" key="2">
    <citation type="submission" date="2020-09" db="EMBL/GenBank/DDBJ databases">
        <authorList>
            <person name="Sun Q."/>
            <person name="Zhou Y."/>
        </authorList>
    </citation>
    <scope>NUCLEOTIDE SEQUENCE</scope>
    <source>
        <strain evidence="2">CGMCC 4.7201</strain>
    </source>
</reference>
<accession>A0A917ZQ78</accession>
<proteinExistence type="predicted"/>
<keyword evidence="3" id="KW-1185">Reference proteome</keyword>
<reference evidence="2" key="1">
    <citation type="journal article" date="2014" name="Int. J. Syst. Evol. Microbiol.">
        <title>Complete genome sequence of Corynebacterium casei LMG S-19264T (=DSM 44701T), isolated from a smear-ripened cheese.</title>
        <authorList>
            <consortium name="US DOE Joint Genome Institute (JGI-PGF)"/>
            <person name="Walter F."/>
            <person name="Albersmeier A."/>
            <person name="Kalinowski J."/>
            <person name="Ruckert C."/>
        </authorList>
    </citation>
    <scope>NUCLEOTIDE SEQUENCE</scope>
    <source>
        <strain evidence="2">CGMCC 4.7201</strain>
    </source>
</reference>
<feature type="compositionally biased region" description="Basic and acidic residues" evidence="1">
    <location>
        <begin position="1"/>
        <end position="24"/>
    </location>
</feature>
<evidence type="ECO:0000313" key="3">
    <source>
        <dbReference type="Proteomes" id="UP000641932"/>
    </source>
</evidence>
<dbReference type="Proteomes" id="UP000641932">
    <property type="component" value="Unassembled WGS sequence"/>
</dbReference>
<protein>
    <submittedName>
        <fullName evidence="2">Uncharacterized protein</fullName>
    </submittedName>
</protein>
<name>A0A917ZQ78_9ACTN</name>
<sequence>MDRLTRQEDRLERPAGSRLPEPDARLLGGDPNGGIPSPRGGRPHAGG</sequence>
<evidence type="ECO:0000313" key="2">
    <source>
        <dbReference type="EMBL" id="GGO87829.1"/>
    </source>
</evidence>
<dbReference type="EMBL" id="BMMS01000010">
    <property type="protein sequence ID" value="GGO87829.1"/>
    <property type="molecule type" value="Genomic_DNA"/>
</dbReference>
<comment type="caution">
    <text evidence="2">The sequence shown here is derived from an EMBL/GenBank/DDBJ whole genome shotgun (WGS) entry which is preliminary data.</text>
</comment>
<gene>
    <name evidence="2" type="ORF">GCM10012280_27200</name>
</gene>